<reference evidence="5" key="1">
    <citation type="journal article" date="2024" name="IScience">
        <title>Strigolactones Initiate the Formation of Haustorium-like Structures in Castilleja.</title>
        <authorList>
            <person name="Buerger M."/>
            <person name="Peterson D."/>
            <person name="Chory J."/>
        </authorList>
    </citation>
    <scope>NUCLEOTIDE SEQUENCE [LARGE SCALE GENOMIC DNA]</scope>
</reference>
<dbReference type="Pfam" id="PF01190">
    <property type="entry name" value="Pollen_Ole_e_1"/>
    <property type="match status" value="1"/>
</dbReference>
<feature type="signal peptide" evidence="3">
    <location>
        <begin position="1"/>
        <end position="22"/>
    </location>
</feature>
<evidence type="ECO:0000313" key="4">
    <source>
        <dbReference type="EMBL" id="KAL3630188.1"/>
    </source>
</evidence>
<keyword evidence="3" id="KW-0732">Signal</keyword>
<protein>
    <submittedName>
        <fullName evidence="4">Uncharacterized protein</fullName>
    </submittedName>
</protein>
<comment type="caution">
    <text evidence="4">The sequence shown here is derived from an EMBL/GenBank/DDBJ whole genome shotgun (WGS) entry which is preliminary data.</text>
</comment>
<organism evidence="4 5">
    <name type="scientific">Castilleja foliolosa</name>
    <dbReference type="NCBI Taxonomy" id="1961234"/>
    <lineage>
        <taxon>Eukaryota</taxon>
        <taxon>Viridiplantae</taxon>
        <taxon>Streptophyta</taxon>
        <taxon>Embryophyta</taxon>
        <taxon>Tracheophyta</taxon>
        <taxon>Spermatophyta</taxon>
        <taxon>Magnoliopsida</taxon>
        <taxon>eudicotyledons</taxon>
        <taxon>Gunneridae</taxon>
        <taxon>Pentapetalae</taxon>
        <taxon>asterids</taxon>
        <taxon>lamiids</taxon>
        <taxon>Lamiales</taxon>
        <taxon>Orobanchaceae</taxon>
        <taxon>Pedicularideae</taxon>
        <taxon>Castillejinae</taxon>
        <taxon>Castilleja</taxon>
    </lineage>
</organism>
<dbReference type="PANTHER" id="PTHR31614:SF5">
    <property type="entry name" value="ALLERGEN-LIKE PROTEIN BRSN20"/>
    <property type="match status" value="1"/>
</dbReference>
<comment type="similarity">
    <text evidence="1">Belongs to the Ole e I family.</text>
</comment>
<evidence type="ECO:0000256" key="3">
    <source>
        <dbReference type="SAM" id="SignalP"/>
    </source>
</evidence>
<dbReference type="InterPro" id="IPR006041">
    <property type="entry name" value="Pollen_Ole_e1_allergen"/>
</dbReference>
<proteinExistence type="inferred from homology"/>
<dbReference type="EMBL" id="JAVIJP010000032">
    <property type="protein sequence ID" value="KAL3630188.1"/>
    <property type="molecule type" value="Genomic_DNA"/>
</dbReference>
<evidence type="ECO:0000256" key="2">
    <source>
        <dbReference type="ARBA" id="ARBA00023157"/>
    </source>
</evidence>
<evidence type="ECO:0000256" key="1">
    <source>
        <dbReference type="ARBA" id="ARBA00010049"/>
    </source>
</evidence>
<dbReference type="PANTHER" id="PTHR31614">
    <property type="entry name" value="PROTEIN DOWNSTREAM OF FLC-RELATED"/>
    <property type="match status" value="1"/>
</dbReference>
<accession>A0ABD3CJT1</accession>
<keyword evidence="2" id="KW-1015">Disulfide bond</keyword>
<feature type="chain" id="PRO_5044760562" evidence="3">
    <location>
        <begin position="23"/>
        <end position="162"/>
    </location>
</feature>
<dbReference type="Proteomes" id="UP001632038">
    <property type="component" value="Unassembled WGS sequence"/>
</dbReference>
<sequence length="162" mass="17835">MANKMLLLFFAVCFVPSAIVSARFVGEKFVVKGSVYCDTCRCGYETTATKYMPGATVRIECRNRDTAEITYTSQEAVTGPNGEYTIEVQRDCGDDYCDALLVRSPNPGCSTPNKGRDRSRVILTNNNGLTSNIRNANNMGFLSNTPLANCGQILMKYQEAEI</sequence>
<gene>
    <name evidence="4" type="ORF">CASFOL_023172</name>
</gene>
<name>A0ABD3CJT1_9LAMI</name>
<keyword evidence="5" id="KW-1185">Reference proteome</keyword>
<evidence type="ECO:0000313" key="5">
    <source>
        <dbReference type="Proteomes" id="UP001632038"/>
    </source>
</evidence>
<dbReference type="AlphaFoldDB" id="A0ABD3CJT1"/>